<accession>A0A080Z203</accession>
<sequence>MSDWLSGQFVKKEKTLDNFVNSSLPTLAAYWEYMQRIKPTSTLPKLALRIF</sequence>
<evidence type="ECO:0000313" key="1">
    <source>
        <dbReference type="EMBL" id="ETO60664.1"/>
    </source>
</evidence>
<comment type="caution">
    <text evidence="1">The sequence shown here is derived from an EMBL/GenBank/DDBJ whole genome shotgun (WGS) entry which is preliminary data.</text>
</comment>
<proteinExistence type="predicted"/>
<evidence type="ECO:0000313" key="2">
    <source>
        <dbReference type="Proteomes" id="UP000028582"/>
    </source>
</evidence>
<gene>
    <name evidence="1" type="ORF">F444_21175</name>
</gene>
<dbReference type="Proteomes" id="UP000028582">
    <property type="component" value="Unassembled WGS sequence"/>
</dbReference>
<protein>
    <submittedName>
        <fullName evidence="1">Uncharacterized protein</fullName>
    </submittedName>
</protein>
<dbReference type="EMBL" id="ANJA01003902">
    <property type="protein sequence ID" value="ETO60664.1"/>
    <property type="molecule type" value="Genomic_DNA"/>
</dbReference>
<reference evidence="1 2" key="1">
    <citation type="submission" date="2013-11" db="EMBL/GenBank/DDBJ databases">
        <title>The Genome Sequence of Phytophthora parasitica P1976.</title>
        <authorList>
            <consortium name="The Broad Institute Genomics Platform"/>
            <person name="Russ C."/>
            <person name="Tyler B."/>
            <person name="Panabieres F."/>
            <person name="Shan W."/>
            <person name="Tripathy S."/>
            <person name="Grunwald N."/>
            <person name="Machado M."/>
            <person name="Johnson C.S."/>
            <person name="Walker B."/>
            <person name="Young S."/>
            <person name="Zeng Q."/>
            <person name="Gargeya S."/>
            <person name="Fitzgerald M."/>
            <person name="Haas B."/>
            <person name="Abouelleil A."/>
            <person name="Allen A.W."/>
            <person name="Alvarado L."/>
            <person name="Arachchi H.M."/>
            <person name="Berlin A.M."/>
            <person name="Chapman S.B."/>
            <person name="Gainer-Dewar J."/>
            <person name="Goldberg J."/>
            <person name="Griggs A."/>
            <person name="Gujja S."/>
            <person name="Hansen M."/>
            <person name="Howarth C."/>
            <person name="Imamovic A."/>
            <person name="Ireland A."/>
            <person name="Larimer J."/>
            <person name="McCowan C."/>
            <person name="Murphy C."/>
            <person name="Pearson M."/>
            <person name="Poon T.W."/>
            <person name="Priest M."/>
            <person name="Roberts A."/>
            <person name="Saif S."/>
            <person name="Shea T."/>
            <person name="Sisk P."/>
            <person name="Sykes S."/>
            <person name="Wortman J."/>
            <person name="Nusbaum C."/>
            <person name="Birren B."/>
        </authorList>
    </citation>
    <scope>NUCLEOTIDE SEQUENCE [LARGE SCALE GENOMIC DNA]</scope>
    <source>
        <strain evidence="1 2">P1976</strain>
    </source>
</reference>
<dbReference type="AlphaFoldDB" id="A0A080Z203"/>
<name>A0A080Z203_PHYNI</name>
<organism evidence="1 2">
    <name type="scientific">Phytophthora nicotianae P1976</name>
    <dbReference type="NCBI Taxonomy" id="1317066"/>
    <lineage>
        <taxon>Eukaryota</taxon>
        <taxon>Sar</taxon>
        <taxon>Stramenopiles</taxon>
        <taxon>Oomycota</taxon>
        <taxon>Peronosporomycetes</taxon>
        <taxon>Peronosporales</taxon>
        <taxon>Peronosporaceae</taxon>
        <taxon>Phytophthora</taxon>
    </lineage>
</organism>